<protein>
    <submittedName>
        <fullName evidence="1">Uncharacterized protein</fullName>
    </submittedName>
</protein>
<dbReference type="Proteomes" id="UP000179013">
    <property type="component" value="Unassembled WGS sequence"/>
</dbReference>
<proteinExistence type="predicted"/>
<organism evidence="1 2">
    <name type="scientific">Candidatus Woesebacteria bacterium RBG_16_39_8b</name>
    <dbReference type="NCBI Taxonomy" id="1802482"/>
    <lineage>
        <taxon>Bacteria</taxon>
        <taxon>Candidatus Woeseibacteriota</taxon>
    </lineage>
</organism>
<comment type="caution">
    <text evidence="1">The sequence shown here is derived from an EMBL/GenBank/DDBJ whole genome shotgun (WGS) entry which is preliminary data.</text>
</comment>
<dbReference type="EMBL" id="MGFU01000031">
    <property type="protein sequence ID" value="OGM12573.1"/>
    <property type="molecule type" value="Genomic_DNA"/>
</dbReference>
<dbReference type="AlphaFoldDB" id="A0A1F7XC82"/>
<reference evidence="1 2" key="1">
    <citation type="journal article" date="2016" name="Nat. Commun.">
        <title>Thousands of microbial genomes shed light on interconnected biogeochemical processes in an aquifer system.</title>
        <authorList>
            <person name="Anantharaman K."/>
            <person name="Brown C.T."/>
            <person name="Hug L.A."/>
            <person name="Sharon I."/>
            <person name="Castelle C.J."/>
            <person name="Probst A.J."/>
            <person name="Thomas B.C."/>
            <person name="Singh A."/>
            <person name="Wilkins M.J."/>
            <person name="Karaoz U."/>
            <person name="Brodie E.L."/>
            <person name="Williams K.H."/>
            <person name="Hubbard S.S."/>
            <person name="Banfield J.F."/>
        </authorList>
    </citation>
    <scope>NUCLEOTIDE SEQUENCE [LARGE SCALE GENOMIC DNA]</scope>
</reference>
<sequence>MSIEIVSLYFEAHKDSGVGEESHEKSPRDLQREGVLREQGEEGLAQLEEFYNEFDARAERERKKGE</sequence>
<gene>
    <name evidence="1" type="ORF">A2V80_03550</name>
</gene>
<evidence type="ECO:0000313" key="2">
    <source>
        <dbReference type="Proteomes" id="UP000179013"/>
    </source>
</evidence>
<name>A0A1F7XC82_9BACT</name>
<evidence type="ECO:0000313" key="1">
    <source>
        <dbReference type="EMBL" id="OGM12573.1"/>
    </source>
</evidence>
<accession>A0A1F7XC82</accession>